<organism evidence="2 3">
    <name type="scientific">Nesterenkonia alkaliphila</name>
    <dbReference type="NCBI Taxonomy" id="1463631"/>
    <lineage>
        <taxon>Bacteria</taxon>
        <taxon>Bacillati</taxon>
        <taxon>Actinomycetota</taxon>
        <taxon>Actinomycetes</taxon>
        <taxon>Micrococcales</taxon>
        <taxon>Micrococcaceae</taxon>
        <taxon>Nesterenkonia</taxon>
    </lineage>
</organism>
<reference evidence="2 3" key="1">
    <citation type="submission" date="2019-12" db="EMBL/GenBank/DDBJ databases">
        <title>Nesterenkonia muleiensis sp. nov., a novel actinobacterium isolated from sap of Populus euphratica.</title>
        <authorList>
            <person name="Wang R."/>
        </authorList>
    </citation>
    <scope>NUCLEOTIDE SEQUENCE [LARGE SCALE GENOMIC DNA]</scope>
    <source>
        <strain evidence="2 3">F10</strain>
    </source>
</reference>
<dbReference type="PANTHER" id="PTHR12277:SF79">
    <property type="entry name" value="XAA-PRO DIPEPTIDYL-PEPTIDASE-RELATED"/>
    <property type="match status" value="1"/>
</dbReference>
<dbReference type="Pfam" id="PF00561">
    <property type="entry name" value="Abhydrolase_1"/>
    <property type="match status" value="1"/>
</dbReference>
<dbReference type="InterPro" id="IPR000073">
    <property type="entry name" value="AB_hydrolase_1"/>
</dbReference>
<accession>A0A7K1UM63</accession>
<dbReference type="InterPro" id="IPR029058">
    <property type="entry name" value="AB_hydrolase_fold"/>
</dbReference>
<keyword evidence="2" id="KW-0378">Hydrolase</keyword>
<evidence type="ECO:0000313" key="3">
    <source>
        <dbReference type="Proteomes" id="UP000460157"/>
    </source>
</evidence>
<dbReference type="SUPFAM" id="SSF53474">
    <property type="entry name" value="alpha/beta-Hydrolases"/>
    <property type="match status" value="1"/>
</dbReference>
<dbReference type="EMBL" id="WRPM01000101">
    <property type="protein sequence ID" value="MVT27560.1"/>
    <property type="molecule type" value="Genomic_DNA"/>
</dbReference>
<dbReference type="GO" id="GO:0016787">
    <property type="term" value="F:hydrolase activity"/>
    <property type="evidence" value="ECO:0007669"/>
    <property type="project" value="UniProtKB-KW"/>
</dbReference>
<sequence length="423" mass="46283">MRGRNMDTEEVVRRLRREPEPTPWVRSVLLGAATGLAAGTVLAGIMSSVSAYLARMVVTPAHEPAETLEILAVIEDSDGLQVILPVTEDTVVEGTYGLHFNQGRAVAQIGKITSLEPKHGTVTRRVLGVQHGDLRTAKAASISSALYLNPADAGFGYEEVSVELPVGPAPAWYVPHRNPEGPLAGRRIWGVMVHGRTGTRVEAVKALWAAHRLGIDSLLVSYRNDGEAPAGPDGRYGLGITEWEDVEAAVAYALDHGAEDVLIFGWSMGGAIALQTADRSPLTTRIRGLVLTGPVVDWIDVLGHQAKERRVPELLGRLAQWLISNDAGRRATGLASPVDLKALNWIARADQLHTRTLILHSIDDEVVPYQPSRDLAERNRLVDFVPFHTARHVKEWNYDPERWESHVHQWVTELLALPEPGTS</sequence>
<dbReference type="PANTHER" id="PTHR12277">
    <property type="entry name" value="ALPHA/BETA HYDROLASE DOMAIN-CONTAINING PROTEIN"/>
    <property type="match status" value="1"/>
</dbReference>
<gene>
    <name evidence="2" type="ORF">GNZ21_14575</name>
</gene>
<dbReference type="Gene3D" id="3.40.50.1820">
    <property type="entry name" value="alpha/beta hydrolase"/>
    <property type="match status" value="1"/>
</dbReference>
<evidence type="ECO:0000313" key="2">
    <source>
        <dbReference type="EMBL" id="MVT27560.1"/>
    </source>
</evidence>
<feature type="domain" description="AB hydrolase-1" evidence="1">
    <location>
        <begin position="191"/>
        <end position="328"/>
    </location>
</feature>
<dbReference type="OrthoDB" id="8111537at2"/>
<protein>
    <submittedName>
        <fullName evidence="2">Alpha/beta fold hydrolase</fullName>
    </submittedName>
</protein>
<proteinExistence type="predicted"/>
<dbReference type="Proteomes" id="UP000460157">
    <property type="component" value="Unassembled WGS sequence"/>
</dbReference>
<evidence type="ECO:0000259" key="1">
    <source>
        <dbReference type="Pfam" id="PF00561"/>
    </source>
</evidence>
<comment type="caution">
    <text evidence="2">The sequence shown here is derived from an EMBL/GenBank/DDBJ whole genome shotgun (WGS) entry which is preliminary data.</text>
</comment>
<name>A0A7K1UM63_9MICC</name>
<keyword evidence="3" id="KW-1185">Reference proteome</keyword>
<dbReference type="AlphaFoldDB" id="A0A7K1UM63"/>